<dbReference type="SUPFAM" id="SSF51905">
    <property type="entry name" value="FAD/NAD(P)-binding domain"/>
    <property type="match status" value="1"/>
</dbReference>
<dbReference type="RefSeq" id="WP_208108172.1">
    <property type="nucleotide sequence ID" value="NZ_SNZP01000001.1"/>
</dbReference>
<dbReference type="GO" id="GO:0016491">
    <property type="term" value="F:oxidoreductase activity"/>
    <property type="evidence" value="ECO:0007669"/>
    <property type="project" value="UniProtKB-KW"/>
</dbReference>
<dbReference type="Pfam" id="PF13434">
    <property type="entry name" value="Lys_Orn_oxgnase"/>
    <property type="match status" value="1"/>
</dbReference>
<dbReference type="Gene3D" id="3.50.50.60">
    <property type="entry name" value="FAD/NAD(P)-binding domain"/>
    <property type="match status" value="1"/>
</dbReference>
<comment type="similarity">
    <text evidence="3">Belongs to the lysine N(6)-hydroxylase/L-ornithine N(5)-oxygenase family.</text>
</comment>
<evidence type="ECO:0000256" key="3">
    <source>
        <dbReference type="ARBA" id="ARBA00007588"/>
    </source>
</evidence>
<evidence type="ECO:0000256" key="6">
    <source>
        <dbReference type="ARBA" id="ARBA00022857"/>
    </source>
</evidence>
<keyword evidence="9" id="KW-1185">Reference proteome</keyword>
<dbReference type="PANTHER" id="PTHR42802">
    <property type="entry name" value="MONOOXYGENASE"/>
    <property type="match status" value="1"/>
</dbReference>
<evidence type="ECO:0000256" key="1">
    <source>
        <dbReference type="ARBA" id="ARBA00001974"/>
    </source>
</evidence>
<comment type="cofactor">
    <cofactor evidence="1">
        <name>FAD</name>
        <dbReference type="ChEBI" id="CHEBI:57692"/>
    </cofactor>
</comment>
<dbReference type="PANTHER" id="PTHR42802:SF1">
    <property type="entry name" value="L-ORNITHINE N(5)-MONOOXYGENASE"/>
    <property type="match status" value="1"/>
</dbReference>
<proteinExistence type="inferred from homology"/>
<protein>
    <submittedName>
        <fullName evidence="8">Lysine N6-hydroxylase</fullName>
    </submittedName>
</protein>
<name>A0A4V3DVZ3_9NEIS</name>
<gene>
    <name evidence="8" type="ORF">DFP86_101239</name>
</gene>
<dbReference type="EMBL" id="SNZP01000001">
    <property type="protein sequence ID" value="TDR82849.1"/>
    <property type="molecule type" value="Genomic_DNA"/>
</dbReference>
<organism evidence="8 9">
    <name type="scientific">Paludibacterium purpuratum</name>
    <dbReference type="NCBI Taxonomy" id="1144873"/>
    <lineage>
        <taxon>Bacteria</taxon>
        <taxon>Pseudomonadati</taxon>
        <taxon>Pseudomonadota</taxon>
        <taxon>Betaproteobacteria</taxon>
        <taxon>Neisseriales</taxon>
        <taxon>Chromobacteriaceae</taxon>
        <taxon>Paludibacterium</taxon>
    </lineage>
</organism>
<comment type="pathway">
    <text evidence="2">Siderophore biosynthesis.</text>
</comment>
<keyword evidence="5" id="KW-0274">FAD</keyword>
<evidence type="ECO:0000256" key="5">
    <source>
        <dbReference type="ARBA" id="ARBA00022827"/>
    </source>
</evidence>
<accession>A0A4V3DVZ3</accession>
<dbReference type="Proteomes" id="UP000295611">
    <property type="component" value="Unassembled WGS sequence"/>
</dbReference>
<evidence type="ECO:0000256" key="4">
    <source>
        <dbReference type="ARBA" id="ARBA00022630"/>
    </source>
</evidence>
<dbReference type="InterPro" id="IPR036188">
    <property type="entry name" value="FAD/NAD-bd_sf"/>
</dbReference>
<dbReference type="InterPro" id="IPR025700">
    <property type="entry name" value="Lys/Orn_oxygenase"/>
</dbReference>
<comment type="caution">
    <text evidence="8">The sequence shown here is derived from an EMBL/GenBank/DDBJ whole genome shotgun (WGS) entry which is preliminary data.</text>
</comment>
<keyword evidence="7" id="KW-0560">Oxidoreductase</keyword>
<dbReference type="AlphaFoldDB" id="A0A4V3DVZ3"/>
<keyword evidence="6" id="KW-0521">NADP</keyword>
<evidence type="ECO:0000313" key="8">
    <source>
        <dbReference type="EMBL" id="TDR82849.1"/>
    </source>
</evidence>
<dbReference type="PROSITE" id="PS51257">
    <property type="entry name" value="PROKAR_LIPOPROTEIN"/>
    <property type="match status" value="1"/>
</dbReference>
<evidence type="ECO:0000256" key="2">
    <source>
        <dbReference type="ARBA" id="ARBA00004924"/>
    </source>
</evidence>
<evidence type="ECO:0000313" key="9">
    <source>
        <dbReference type="Proteomes" id="UP000295611"/>
    </source>
</evidence>
<reference evidence="8 9" key="1">
    <citation type="submission" date="2019-03" db="EMBL/GenBank/DDBJ databases">
        <title>Genomic Encyclopedia of Type Strains, Phase III (KMG-III): the genomes of soil and plant-associated and newly described type strains.</title>
        <authorList>
            <person name="Whitman W."/>
        </authorList>
    </citation>
    <scope>NUCLEOTIDE SEQUENCE [LARGE SCALE GENOMIC DNA]</scope>
    <source>
        <strain evidence="8 9">CECT 8976</strain>
    </source>
</reference>
<sequence length="438" mass="49499">MRQAAVHDFIAIGLGPFNLSLACLAEPVDGLNGAFLEQRAGFDWHPGMLLDGAGMQTPFLADLVSLADPTSRFSFLNYLKQQGRLYPFYIRENFFPLRAEFNDYCQWAARQLPSIHFQRRVERIDWQDGVYRLSVRHGGEMETWLAHKLVLGTGTVPSLPACCDGLGERVIHSADYLANKLRLQMQPSITVLGSGQSAAEIYFDLLQDIDRFGYRLDWITRSPRFYPLEYTKLTLEMTSPEYIDYFHALPTARRDRLIESQKGLYKGINRTLIDQIFDLLYQKRLQGGCDTRLMTNTALTACRDHGGRAGLTLDLLQCEQQQAFSLDTARLVAATGYEYRQPACLAGIEDRLRRDAQGRLDVTRDYAVDSAGREIFVQNVGLYSHGLATPDLGMACYRNACLLRALTGREIYPVETRIAFQTFGVPDARLPQDHACLA</sequence>
<evidence type="ECO:0000256" key="7">
    <source>
        <dbReference type="ARBA" id="ARBA00023002"/>
    </source>
</evidence>
<keyword evidence="4" id="KW-0285">Flavoprotein</keyword>